<feature type="domain" description="Amine oxidase" evidence="1">
    <location>
        <begin position="13"/>
        <end position="84"/>
    </location>
</feature>
<dbReference type="Proteomes" id="UP001472677">
    <property type="component" value="Unassembled WGS sequence"/>
</dbReference>
<gene>
    <name evidence="2" type="ORF">V6N12_036305</name>
</gene>
<dbReference type="PANTHER" id="PTHR42841">
    <property type="entry name" value="AMINE OXIDASE"/>
    <property type="match status" value="1"/>
</dbReference>
<dbReference type="InterPro" id="IPR036188">
    <property type="entry name" value="FAD/NAD-bd_sf"/>
</dbReference>
<accession>A0ABR2EQ79</accession>
<dbReference type="Pfam" id="PF01593">
    <property type="entry name" value="Amino_oxidase"/>
    <property type="match status" value="2"/>
</dbReference>
<organism evidence="2 3">
    <name type="scientific">Hibiscus sabdariffa</name>
    <name type="common">roselle</name>
    <dbReference type="NCBI Taxonomy" id="183260"/>
    <lineage>
        <taxon>Eukaryota</taxon>
        <taxon>Viridiplantae</taxon>
        <taxon>Streptophyta</taxon>
        <taxon>Embryophyta</taxon>
        <taxon>Tracheophyta</taxon>
        <taxon>Spermatophyta</taxon>
        <taxon>Magnoliopsida</taxon>
        <taxon>eudicotyledons</taxon>
        <taxon>Gunneridae</taxon>
        <taxon>Pentapetalae</taxon>
        <taxon>rosids</taxon>
        <taxon>malvids</taxon>
        <taxon>Malvales</taxon>
        <taxon>Malvaceae</taxon>
        <taxon>Malvoideae</taxon>
        <taxon>Hibiscus</taxon>
    </lineage>
</organism>
<evidence type="ECO:0000313" key="3">
    <source>
        <dbReference type="Proteomes" id="UP001472677"/>
    </source>
</evidence>
<feature type="domain" description="Amine oxidase" evidence="1">
    <location>
        <begin position="120"/>
        <end position="217"/>
    </location>
</feature>
<sequence length="225" mass="24281">MARSVVKGVLTLGDNTLPVNGIGEIPIQLAVKLPSDSILLNTRVVSVDFNDSDLPLVTLESGEIVKSELVVIMAVEEPTLDKILTGRTASVQKKKSARSTISSITCFSLRIWLSYGSLNKALASVTLIGLYENNSDDDLRTKVVKELSGWFGASKVESWQHLRTYRIGFAQPNQSPPTDLTKDPKIGSDLYLCGDYVTSATFDGALVSGRGAVEALLKDRVLAPV</sequence>
<comment type="caution">
    <text evidence="2">The sequence shown here is derived from an EMBL/GenBank/DDBJ whole genome shotgun (WGS) entry which is preliminary data.</text>
</comment>
<dbReference type="EMBL" id="JBBPBM010000011">
    <property type="protein sequence ID" value="KAK8564174.1"/>
    <property type="molecule type" value="Genomic_DNA"/>
</dbReference>
<dbReference type="SUPFAM" id="SSF51905">
    <property type="entry name" value="FAD/NAD(P)-binding domain"/>
    <property type="match status" value="1"/>
</dbReference>
<evidence type="ECO:0000259" key="1">
    <source>
        <dbReference type="Pfam" id="PF01593"/>
    </source>
</evidence>
<reference evidence="2 3" key="1">
    <citation type="journal article" date="2024" name="G3 (Bethesda)">
        <title>Genome assembly of Hibiscus sabdariffa L. provides insights into metabolisms of medicinal natural products.</title>
        <authorList>
            <person name="Kim T."/>
        </authorList>
    </citation>
    <scope>NUCLEOTIDE SEQUENCE [LARGE SCALE GENOMIC DNA]</scope>
    <source>
        <strain evidence="2">TK-2024</strain>
        <tissue evidence="2">Old leaves</tissue>
    </source>
</reference>
<proteinExistence type="predicted"/>
<protein>
    <recommendedName>
        <fullName evidence="1">Amine oxidase domain-containing protein</fullName>
    </recommendedName>
</protein>
<evidence type="ECO:0000313" key="2">
    <source>
        <dbReference type="EMBL" id="KAK8564174.1"/>
    </source>
</evidence>
<keyword evidence="3" id="KW-1185">Reference proteome</keyword>
<name>A0ABR2EQ79_9ROSI</name>
<dbReference type="InterPro" id="IPR002937">
    <property type="entry name" value="Amino_oxidase"/>
</dbReference>